<feature type="non-terminal residue" evidence="5">
    <location>
        <position position="1"/>
    </location>
</feature>
<dbReference type="InterPro" id="IPR006530">
    <property type="entry name" value="YD"/>
</dbReference>
<dbReference type="Pfam" id="PF25023">
    <property type="entry name" value="TEN_YD-shell"/>
    <property type="match status" value="1"/>
</dbReference>
<feature type="region of interest" description="Disordered" evidence="2">
    <location>
        <begin position="1219"/>
        <end position="1246"/>
    </location>
</feature>
<evidence type="ECO:0000313" key="5">
    <source>
        <dbReference type="EMBL" id="SOD67250.1"/>
    </source>
</evidence>
<dbReference type="InterPro" id="IPR022385">
    <property type="entry name" value="Rhs_assc_core"/>
</dbReference>
<dbReference type="Pfam" id="PF20148">
    <property type="entry name" value="DUF6531"/>
    <property type="match status" value="1"/>
</dbReference>
<protein>
    <submittedName>
        <fullName evidence="5">RHS repeat-associated core domain-containing protein</fullName>
    </submittedName>
</protein>
<evidence type="ECO:0000259" key="4">
    <source>
        <dbReference type="Pfam" id="PF25023"/>
    </source>
</evidence>
<evidence type="ECO:0000313" key="6">
    <source>
        <dbReference type="Proteomes" id="UP000219072"/>
    </source>
</evidence>
<dbReference type="SUPFAM" id="SSF63829">
    <property type="entry name" value="Calcium-dependent phosphotriesterase"/>
    <property type="match status" value="1"/>
</dbReference>
<evidence type="ECO:0000256" key="1">
    <source>
        <dbReference type="ARBA" id="ARBA00022737"/>
    </source>
</evidence>
<feature type="region of interest" description="Disordered" evidence="2">
    <location>
        <begin position="835"/>
        <end position="854"/>
    </location>
</feature>
<keyword evidence="1" id="KW-0677">Repeat</keyword>
<dbReference type="NCBIfam" id="TIGR01643">
    <property type="entry name" value="YD_repeat_2x"/>
    <property type="match status" value="11"/>
</dbReference>
<dbReference type="PRINTS" id="PR00394">
    <property type="entry name" value="RHSPROTEIN"/>
</dbReference>
<gene>
    <name evidence="5" type="ORF">SAMN06297387_12941</name>
</gene>
<dbReference type="InterPro" id="IPR050708">
    <property type="entry name" value="T6SS_VgrG/RHS"/>
</dbReference>
<dbReference type="Proteomes" id="UP000219072">
    <property type="component" value="Unassembled WGS sequence"/>
</dbReference>
<feature type="domain" description="Teneurin-like YD-shell" evidence="4">
    <location>
        <begin position="748"/>
        <end position="937"/>
    </location>
</feature>
<feature type="domain" description="DUF6531" evidence="3">
    <location>
        <begin position="61"/>
        <end position="133"/>
    </location>
</feature>
<dbReference type="InterPro" id="IPR045351">
    <property type="entry name" value="DUF6531"/>
</dbReference>
<name>A0A286E8P3_9ACTN</name>
<dbReference type="PANTHER" id="PTHR32305">
    <property type="match status" value="1"/>
</dbReference>
<keyword evidence="6" id="KW-1185">Reference proteome</keyword>
<organism evidence="5 6">
    <name type="scientific">Streptomyces zhaozhouensis</name>
    <dbReference type="NCBI Taxonomy" id="1300267"/>
    <lineage>
        <taxon>Bacteria</taxon>
        <taxon>Bacillati</taxon>
        <taxon>Actinomycetota</taxon>
        <taxon>Actinomycetes</taxon>
        <taxon>Kitasatosporales</taxon>
        <taxon>Streptomycetaceae</taxon>
        <taxon>Streptomyces</taxon>
    </lineage>
</organism>
<dbReference type="Pfam" id="PF05593">
    <property type="entry name" value="RHS_repeat"/>
    <property type="match status" value="5"/>
</dbReference>
<proteinExistence type="predicted"/>
<dbReference type="PANTHER" id="PTHR32305:SF15">
    <property type="entry name" value="PROTEIN RHSA-RELATED"/>
    <property type="match status" value="1"/>
</dbReference>
<feature type="region of interest" description="Disordered" evidence="2">
    <location>
        <begin position="1105"/>
        <end position="1131"/>
    </location>
</feature>
<evidence type="ECO:0000256" key="2">
    <source>
        <dbReference type="SAM" id="MobiDB-lite"/>
    </source>
</evidence>
<dbReference type="RefSeq" id="WP_141514678.1">
    <property type="nucleotide sequence ID" value="NZ_OCNE01000029.1"/>
</dbReference>
<dbReference type="NCBIfam" id="TIGR03696">
    <property type="entry name" value="Rhs_assc_core"/>
    <property type="match status" value="1"/>
</dbReference>
<reference evidence="5 6" key="1">
    <citation type="submission" date="2017-09" db="EMBL/GenBank/DDBJ databases">
        <authorList>
            <person name="Ehlers B."/>
            <person name="Leendertz F.H."/>
        </authorList>
    </citation>
    <scope>NUCLEOTIDE SEQUENCE [LARGE SCALE GENOMIC DNA]</scope>
    <source>
        <strain evidence="5 6">CGMCC 4.7095</strain>
    </source>
</reference>
<dbReference type="InterPro" id="IPR031325">
    <property type="entry name" value="RHS_repeat"/>
</dbReference>
<dbReference type="AlphaFoldDB" id="A0A286E8P3"/>
<dbReference type="EMBL" id="OCNE01000029">
    <property type="protein sequence ID" value="SOD67250.1"/>
    <property type="molecule type" value="Genomic_DNA"/>
</dbReference>
<evidence type="ECO:0000259" key="3">
    <source>
        <dbReference type="Pfam" id="PF20148"/>
    </source>
</evidence>
<accession>A0A286E8P3</accession>
<dbReference type="Gene3D" id="2.180.10.10">
    <property type="entry name" value="RHS repeat-associated core"/>
    <property type="match status" value="2"/>
</dbReference>
<sequence length="1246" mass="138655">VAFAALDCIPGFKGITTAAGLAAGLRNAGRGLRNLGRGGLRGADDIPAPRDTPPGGRCLNGDPVDMASGEVLMLETDADLPGVLPLVLRRTHVSGYEWGRFFGTSWTSTLDERLEIDEEGVRYATEDGMILRYPAPRPGTVQAPLEGPYLPLDWDGDANGGIRITDPGTGRVRHFTPLHQAPHGTENFTLYLTRITDRNGNDITIDRGQAGIPLAVRHGGGYHMDVDCVADRVVGLRLRDPEAGEDGTRLRRFAYDVRGDLEEVHGSAPRPMVYGYDDRGRVLSWTDPEGHWYRFAYDEAGRCVAGRGEDGVLDCDIAYDEPSHTTWFTNSLGHTRRYRHDGRFRLIEASDPLGNTLRNEWNEEGRLAAQINELGHVTRFTYDAMGNLTSLARPDGGSLTAEHNELGLPVTVTEGEAGTWHHRYDSAGNLVSTVDPTNAETRYTYGDHGEVTTVTDPLGHTSRVESDAAGLPLRVIDPLGNATLHERDAFGRIRATVNPSGQRARYGWTLEGRAAWAERPDGTRETWEWNSRGKLLAHTSPDGATLTMEPWLFGQAVSRTEPDGTTYAFSYDTELNLTAVTNPQGRQWTYRYDEANRLVGETDFTGRTIAYAMDAVGRLVERSSEDGRHTIVYTRDAIGRVTHKRAGSLEFAFAYDTLGNQIRSQSPDALVSREYDAMGRLLSETVNGQATTFRYDLLGRPIERRTPAGAVSTWSYDATGRPEGLTAGEHHLRFGYDASSREVLRQLDDTLALTQEWDAHNRVTEQTVTARPTEGTDALVQRRRFGYRADGLLTTVEELTTGSREFTLDAAGRVTSLSGDDWTETYAYDAAGNMYRPGENDTSGENGSADGPAADLPTEFLGNQLRRAGRTTYEYDSQGRLIRTLKRLLNGQRRISRYHWNEDGRLVEARTPHGGHWRYQYDAAGRRIAKQRLNEEGEVTRTVTFTWDGTRLAEQSTDDGRVISWDYAQGTHRPIAQRGVSGGGTTDQTPVRSFHAVITDSSGAPAELVSPEGEIDWQLRTTLWGAPRFSDTTERSAVDCPLRFPGQYADAETGWHYNLNRYYDPHAARYVSPDPIGLAGDANQYAYVPNPLWLIDPLGLYRNPSNGRYAHDPSQPPQQHNRGTEYPSGYRQSTHDEMAARWTDEGRAAGNQTPVDASGNRIPRDQLTWRDRRGRVVPTDELTYEHREPVVEHWNREGYNTDRATRNDFYNDVDNLEPMTRSQNSRGGANLNTTYRQDVGPNYVCS</sequence>
<dbReference type="InterPro" id="IPR056823">
    <property type="entry name" value="TEN-like_YD-shell"/>
</dbReference>
<feature type="compositionally biased region" description="Polar residues" evidence="2">
    <location>
        <begin position="1220"/>
        <end position="1236"/>
    </location>
</feature>
<dbReference type="OrthoDB" id="4981820at2"/>